<dbReference type="Gene3D" id="6.10.250.690">
    <property type="match status" value="1"/>
</dbReference>
<dbReference type="Proteomes" id="UP000292939">
    <property type="component" value="Chromosome"/>
</dbReference>
<feature type="domain" description="OmpR/PhoB-type" evidence="7">
    <location>
        <begin position="130"/>
        <end position="233"/>
    </location>
</feature>
<gene>
    <name evidence="8" type="ORF">DW355_05455</name>
</gene>
<dbReference type="PANTHER" id="PTHR48111">
    <property type="entry name" value="REGULATOR OF RPOS"/>
    <property type="match status" value="1"/>
</dbReference>
<dbReference type="GO" id="GO:0005829">
    <property type="term" value="C:cytosol"/>
    <property type="evidence" value="ECO:0007669"/>
    <property type="project" value="TreeGrafter"/>
</dbReference>
<organism evidence="8 9">
    <name type="scientific">Hylemonella gracilis</name>
    <dbReference type="NCBI Taxonomy" id="80880"/>
    <lineage>
        <taxon>Bacteria</taxon>
        <taxon>Pseudomonadati</taxon>
        <taxon>Pseudomonadota</taxon>
        <taxon>Betaproteobacteria</taxon>
        <taxon>Burkholderiales</taxon>
        <taxon>Comamonadaceae</taxon>
        <taxon>Hylemonella</taxon>
    </lineage>
</organism>
<evidence type="ECO:0000256" key="1">
    <source>
        <dbReference type="ARBA" id="ARBA00023015"/>
    </source>
</evidence>
<dbReference type="InterPro" id="IPR011006">
    <property type="entry name" value="CheY-like_superfamily"/>
</dbReference>
<dbReference type="InterPro" id="IPR001789">
    <property type="entry name" value="Sig_transdc_resp-reg_receiver"/>
</dbReference>
<dbReference type="PROSITE" id="PS51755">
    <property type="entry name" value="OMPR_PHOB"/>
    <property type="match status" value="1"/>
</dbReference>
<dbReference type="GO" id="GO:0000976">
    <property type="term" value="F:transcription cis-regulatory region binding"/>
    <property type="evidence" value="ECO:0007669"/>
    <property type="project" value="TreeGrafter"/>
</dbReference>
<protein>
    <submittedName>
        <fullName evidence="8">DNA-binding response regulator</fullName>
    </submittedName>
</protein>
<accession>A0A4P6UHD0</accession>
<feature type="domain" description="Response regulatory" evidence="6">
    <location>
        <begin position="7"/>
        <end position="122"/>
    </location>
</feature>
<dbReference type="SMART" id="SM00862">
    <property type="entry name" value="Trans_reg_C"/>
    <property type="match status" value="1"/>
</dbReference>
<name>A0A4P6UHD0_9BURK</name>
<dbReference type="CDD" id="cd00383">
    <property type="entry name" value="trans_reg_C"/>
    <property type="match status" value="1"/>
</dbReference>
<feature type="modified residue" description="4-aspartylphosphate" evidence="4">
    <location>
        <position position="57"/>
    </location>
</feature>
<dbReference type="PANTHER" id="PTHR48111:SF67">
    <property type="entry name" value="TRANSCRIPTIONAL REGULATORY PROTEIN TCTD"/>
    <property type="match status" value="1"/>
</dbReference>
<dbReference type="Pfam" id="PF00486">
    <property type="entry name" value="Trans_reg_C"/>
    <property type="match status" value="1"/>
</dbReference>
<evidence type="ECO:0000259" key="6">
    <source>
        <dbReference type="PROSITE" id="PS50110"/>
    </source>
</evidence>
<dbReference type="InterPro" id="IPR039420">
    <property type="entry name" value="WalR-like"/>
</dbReference>
<keyword evidence="3" id="KW-0804">Transcription</keyword>
<dbReference type="InterPro" id="IPR036388">
    <property type="entry name" value="WH-like_DNA-bd_sf"/>
</dbReference>
<dbReference type="PROSITE" id="PS50110">
    <property type="entry name" value="RESPONSE_REGULATORY"/>
    <property type="match status" value="1"/>
</dbReference>
<dbReference type="Gene3D" id="3.40.50.2300">
    <property type="match status" value="1"/>
</dbReference>
<dbReference type="Gene3D" id="1.10.10.10">
    <property type="entry name" value="Winged helix-like DNA-binding domain superfamily/Winged helix DNA-binding domain"/>
    <property type="match status" value="1"/>
</dbReference>
<dbReference type="EMBL" id="CP031395">
    <property type="protein sequence ID" value="QBK04303.1"/>
    <property type="molecule type" value="Genomic_DNA"/>
</dbReference>
<dbReference type="KEGG" id="hgr:DW355_05455"/>
<dbReference type="GO" id="GO:0000156">
    <property type="term" value="F:phosphorelay response regulator activity"/>
    <property type="evidence" value="ECO:0007669"/>
    <property type="project" value="TreeGrafter"/>
</dbReference>
<evidence type="ECO:0000256" key="4">
    <source>
        <dbReference type="PROSITE-ProRule" id="PRU00169"/>
    </source>
</evidence>
<evidence type="ECO:0000256" key="3">
    <source>
        <dbReference type="ARBA" id="ARBA00023163"/>
    </source>
</evidence>
<evidence type="ECO:0000313" key="8">
    <source>
        <dbReference type="EMBL" id="QBK04303.1"/>
    </source>
</evidence>
<dbReference type="SUPFAM" id="SSF52172">
    <property type="entry name" value="CheY-like"/>
    <property type="match status" value="1"/>
</dbReference>
<keyword evidence="4" id="KW-0597">Phosphoprotein</keyword>
<dbReference type="GO" id="GO:0006355">
    <property type="term" value="P:regulation of DNA-templated transcription"/>
    <property type="evidence" value="ECO:0007669"/>
    <property type="project" value="InterPro"/>
</dbReference>
<dbReference type="AlphaFoldDB" id="A0A4P6UHD0"/>
<evidence type="ECO:0000313" key="9">
    <source>
        <dbReference type="Proteomes" id="UP000292939"/>
    </source>
</evidence>
<keyword evidence="1" id="KW-0805">Transcription regulation</keyword>
<feature type="DNA-binding region" description="OmpR/PhoB-type" evidence="5">
    <location>
        <begin position="130"/>
        <end position="233"/>
    </location>
</feature>
<keyword evidence="2 5" id="KW-0238">DNA-binding</keyword>
<evidence type="ECO:0000256" key="5">
    <source>
        <dbReference type="PROSITE-ProRule" id="PRU01091"/>
    </source>
</evidence>
<dbReference type="GO" id="GO:0032993">
    <property type="term" value="C:protein-DNA complex"/>
    <property type="evidence" value="ECO:0007669"/>
    <property type="project" value="TreeGrafter"/>
</dbReference>
<evidence type="ECO:0000256" key="2">
    <source>
        <dbReference type="ARBA" id="ARBA00023125"/>
    </source>
</evidence>
<reference evidence="8 9" key="1">
    <citation type="submission" date="2018-07" db="EMBL/GenBank/DDBJ databases">
        <title>Exploring interactions and the metabolic potential of the ultra-small soil bacteria Hylemonella gracilis.</title>
        <authorList>
            <person name="Tyc O."/>
            <person name="Kulkarni P."/>
            <person name="Gawehns F."/>
            <person name="Hundscheid M."/>
            <person name="Zweers H."/>
            <person name="Garbeva P."/>
        </authorList>
    </citation>
    <scope>NUCLEOTIDE SEQUENCE [LARGE SCALE GENOMIC DNA]</scope>
    <source>
        <strain evidence="8 9">NS1</strain>
    </source>
</reference>
<dbReference type="Pfam" id="PF00072">
    <property type="entry name" value="Response_reg"/>
    <property type="match status" value="1"/>
</dbReference>
<evidence type="ECO:0000259" key="7">
    <source>
        <dbReference type="PROSITE" id="PS51755"/>
    </source>
</evidence>
<dbReference type="OrthoDB" id="9802426at2"/>
<proteinExistence type="predicted"/>
<sequence length="240" mass="26069">MHTLTTRLLLVEDTPDLALWLGAALRQNGADVEFARDGDEALDLLRGGGDFDAVLLDLNLPGRDGLSVLQELREGGNAVPVMILTARASVPDRVLGLNLGADDYLPKPFDLSELEARLHALLRRPGRMRSMRLRLGPLEMERESGQVTLHQLVLALTPRETAALRVLLEHPGRAVGKDALHRAVFPDESAELEAVEVLIHRLRKKLDTAPRPSGQGAAPTVSTIRGLGYLLTLKDSAPSS</sequence>
<dbReference type="RefSeq" id="WP_131278308.1">
    <property type="nucleotide sequence ID" value="NZ_CP031395.1"/>
</dbReference>
<dbReference type="InterPro" id="IPR001867">
    <property type="entry name" value="OmpR/PhoB-type_DNA-bd"/>
</dbReference>
<dbReference type="SMART" id="SM00448">
    <property type="entry name" value="REC"/>
    <property type="match status" value="1"/>
</dbReference>